<protein>
    <submittedName>
        <fullName evidence="3">ATP-binding protein</fullName>
    </submittedName>
</protein>
<accession>A0A6H0S5R2</accession>
<keyword evidence="3" id="KW-0547">Nucleotide-binding</keyword>
<dbReference type="RefSeq" id="WP_168142272.1">
    <property type="nucleotide sequence ID" value="NZ_CP038799.1"/>
</dbReference>
<dbReference type="AlphaFoldDB" id="A0A6H0S5R2"/>
<keyword evidence="1" id="KW-0418">Kinase</keyword>
<dbReference type="KEGG" id="mfre:EXE63_12785"/>
<proteinExistence type="predicted"/>
<dbReference type="Gene3D" id="3.30.565.10">
    <property type="entry name" value="Histidine kinase-like ATPase, C-terminal domain"/>
    <property type="match status" value="1"/>
</dbReference>
<evidence type="ECO:0000259" key="2">
    <source>
        <dbReference type="Pfam" id="PF13581"/>
    </source>
</evidence>
<dbReference type="EMBL" id="CP038799">
    <property type="protein sequence ID" value="QIV81675.1"/>
    <property type="molecule type" value="Genomic_DNA"/>
</dbReference>
<evidence type="ECO:0000313" key="3">
    <source>
        <dbReference type="EMBL" id="QIV81675.1"/>
    </source>
</evidence>
<dbReference type="GO" id="GO:0004674">
    <property type="term" value="F:protein serine/threonine kinase activity"/>
    <property type="evidence" value="ECO:0007669"/>
    <property type="project" value="UniProtKB-KW"/>
</dbReference>
<dbReference type="PANTHER" id="PTHR35526:SF3">
    <property type="entry name" value="ANTI-SIGMA-F FACTOR RSBW"/>
    <property type="match status" value="1"/>
</dbReference>
<sequence length="160" mass="17284">MGDRGRQRAAFSRPGVVATMVHAVQIRDDFAAWLARSLSVDAEKTSDIVLAVNEALANAAEHAYLDSPEPGPMHVRADHDPQLATLTVWITDEGRWRAKEPATAPNPARGRGLILMRALTDSAAVDSTATGTEVRLHWDQIAARPADAADAEQDDDRLLA</sequence>
<feature type="domain" description="Histidine kinase/HSP90-like ATPase" evidence="2">
    <location>
        <begin position="18"/>
        <end position="138"/>
    </location>
</feature>
<keyword evidence="3" id="KW-0067">ATP-binding</keyword>
<dbReference type="InterPro" id="IPR036890">
    <property type="entry name" value="HATPase_C_sf"/>
</dbReference>
<dbReference type="Pfam" id="PF13581">
    <property type="entry name" value="HATPase_c_2"/>
    <property type="match status" value="1"/>
</dbReference>
<dbReference type="GO" id="GO:0005524">
    <property type="term" value="F:ATP binding"/>
    <property type="evidence" value="ECO:0007669"/>
    <property type="project" value="UniProtKB-KW"/>
</dbReference>
<dbReference type="PANTHER" id="PTHR35526">
    <property type="entry name" value="ANTI-SIGMA-F FACTOR RSBW-RELATED"/>
    <property type="match status" value="1"/>
</dbReference>
<dbReference type="Proteomes" id="UP000501849">
    <property type="component" value="Chromosome"/>
</dbReference>
<reference evidence="3 4" key="1">
    <citation type="submission" date="2019-04" db="EMBL/GenBank/DDBJ databases">
        <title>Draft, Whole-Genome Sequence of the Anthracene-degrading Mycobacterium frederiksbergense LB501T, Isolated from a Polycyclic Aromatic Hydrocarbon (PAH)-Contaminated Soil.</title>
        <authorList>
            <person name="Augelletti F."/>
        </authorList>
    </citation>
    <scope>NUCLEOTIDE SEQUENCE [LARGE SCALE GENOMIC DNA]</scope>
    <source>
        <strain evidence="3 4">LB 501T</strain>
    </source>
</reference>
<evidence type="ECO:0000256" key="1">
    <source>
        <dbReference type="ARBA" id="ARBA00022527"/>
    </source>
</evidence>
<gene>
    <name evidence="3" type="ORF">EXE63_12785</name>
</gene>
<dbReference type="CDD" id="cd16936">
    <property type="entry name" value="HATPase_RsbW-like"/>
    <property type="match status" value="1"/>
</dbReference>
<organism evidence="3 4">
    <name type="scientific">Mycolicibacterium frederiksbergense</name>
    <dbReference type="NCBI Taxonomy" id="117567"/>
    <lineage>
        <taxon>Bacteria</taxon>
        <taxon>Bacillati</taxon>
        <taxon>Actinomycetota</taxon>
        <taxon>Actinomycetes</taxon>
        <taxon>Mycobacteriales</taxon>
        <taxon>Mycobacteriaceae</taxon>
        <taxon>Mycolicibacterium</taxon>
    </lineage>
</organism>
<keyword evidence="1" id="KW-0723">Serine/threonine-protein kinase</keyword>
<keyword evidence="1" id="KW-0808">Transferase</keyword>
<name>A0A6H0S5R2_9MYCO</name>
<keyword evidence="4" id="KW-1185">Reference proteome</keyword>
<evidence type="ECO:0000313" key="4">
    <source>
        <dbReference type="Proteomes" id="UP000501849"/>
    </source>
</evidence>
<dbReference type="InterPro" id="IPR050267">
    <property type="entry name" value="Anti-sigma-factor_SerPK"/>
</dbReference>
<dbReference type="InterPro" id="IPR003594">
    <property type="entry name" value="HATPase_dom"/>
</dbReference>
<dbReference type="SUPFAM" id="SSF55874">
    <property type="entry name" value="ATPase domain of HSP90 chaperone/DNA topoisomerase II/histidine kinase"/>
    <property type="match status" value="1"/>
</dbReference>